<dbReference type="SMART" id="SM00382">
    <property type="entry name" value="AAA"/>
    <property type="match status" value="1"/>
</dbReference>
<dbReference type="GO" id="GO:0006355">
    <property type="term" value="P:regulation of DNA-templated transcription"/>
    <property type="evidence" value="ECO:0007669"/>
    <property type="project" value="InterPro"/>
</dbReference>
<dbReference type="SUPFAM" id="SSF46689">
    <property type="entry name" value="Homeodomain-like"/>
    <property type="match status" value="1"/>
</dbReference>
<feature type="modified residue" description="4-aspartylphosphate" evidence="7">
    <location>
        <position position="63"/>
    </location>
</feature>
<dbReference type="InterPro" id="IPR025662">
    <property type="entry name" value="Sigma_54_int_dom_ATP-bd_1"/>
</dbReference>
<dbReference type="FunFam" id="3.40.50.300:FF:000006">
    <property type="entry name" value="DNA-binding transcriptional regulator NtrC"/>
    <property type="match status" value="1"/>
</dbReference>
<dbReference type="InterPro" id="IPR027417">
    <property type="entry name" value="P-loop_NTPase"/>
</dbReference>
<dbReference type="Proteomes" id="UP000315995">
    <property type="component" value="Chromosome"/>
</dbReference>
<dbReference type="PANTHER" id="PTHR32071:SF113">
    <property type="entry name" value="ALGINATE BIOSYNTHESIS TRANSCRIPTIONAL REGULATORY PROTEIN ALGB"/>
    <property type="match status" value="1"/>
</dbReference>
<dbReference type="AlphaFoldDB" id="A0A4Y6PNP4"/>
<dbReference type="Pfam" id="PF02954">
    <property type="entry name" value="HTH_8"/>
    <property type="match status" value="1"/>
</dbReference>
<dbReference type="PROSITE" id="PS50110">
    <property type="entry name" value="RESPONSE_REGULATORY"/>
    <property type="match status" value="1"/>
</dbReference>
<dbReference type="Pfam" id="PF00158">
    <property type="entry name" value="Sigma54_activat"/>
    <property type="match status" value="1"/>
</dbReference>
<dbReference type="SUPFAM" id="SSF52540">
    <property type="entry name" value="P-loop containing nucleoside triphosphate hydrolases"/>
    <property type="match status" value="1"/>
</dbReference>
<evidence type="ECO:0000313" key="10">
    <source>
        <dbReference type="EMBL" id="QDG49936.1"/>
    </source>
</evidence>
<evidence type="ECO:0000256" key="1">
    <source>
        <dbReference type="ARBA" id="ARBA00022553"/>
    </source>
</evidence>
<dbReference type="Pfam" id="PF00072">
    <property type="entry name" value="Response_reg"/>
    <property type="match status" value="1"/>
</dbReference>
<dbReference type="InterPro" id="IPR025944">
    <property type="entry name" value="Sigma_54_int_dom_CS"/>
</dbReference>
<dbReference type="GO" id="GO:0000160">
    <property type="term" value="P:phosphorelay signal transduction system"/>
    <property type="evidence" value="ECO:0007669"/>
    <property type="project" value="InterPro"/>
</dbReference>
<dbReference type="FunFam" id="3.40.50.2300:FF:000018">
    <property type="entry name" value="DNA-binding transcriptional regulator NtrC"/>
    <property type="match status" value="1"/>
</dbReference>
<evidence type="ECO:0000256" key="2">
    <source>
        <dbReference type="ARBA" id="ARBA00022741"/>
    </source>
</evidence>
<dbReference type="Gene3D" id="3.40.50.2300">
    <property type="match status" value="1"/>
</dbReference>
<dbReference type="InterPro" id="IPR001789">
    <property type="entry name" value="Sig_transdc_resp-reg_receiver"/>
</dbReference>
<dbReference type="InterPro" id="IPR002078">
    <property type="entry name" value="Sigma_54_int"/>
</dbReference>
<organism evidence="10 11">
    <name type="scientific">Persicimonas caeni</name>
    <dbReference type="NCBI Taxonomy" id="2292766"/>
    <lineage>
        <taxon>Bacteria</taxon>
        <taxon>Deltaproteobacteria</taxon>
        <taxon>Bradymonadales</taxon>
        <taxon>Bradymonadaceae</taxon>
        <taxon>Persicimonas</taxon>
    </lineage>
</organism>
<accession>A0A5B8Y171</accession>
<dbReference type="OrthoDB" id="9814761at2"/>
<feature type="domain" description="Response regulatory" evidence="9">
    <location>
        <begin position="13"/>
        <end position="128"/>
    </location>
</feature>
<dbReference type="RefSeq" id="WP_141196433.1">
    <property type="nucleotide sequence ID" value="NZ_CP041186.1"/>
</dbReference>
<dbReference type="InterPro" id="IPR002197">
    <property type="entry name" value="HTH_Fis"/>
</dbReference>
<dbReference type="InterPro" id="IPR003593">
    <property type="entry name" value="AAA+_ATPase"/>
</dbReference>
<dbReference type="Gene3D" id="1.10.10.60">
    <property type="entry name" value="Homeodomain-like"/>
    <property type="match status" value="1"/>
</dbReference>
<dbReference type="SMART" id="SM00448">
    <property type="entry name" value="REC"/>
    <property type="match status" value="1"/>
</dbReference>
<evidence type="ECO:0000259" key="8">
    <source>
        <dbReference type="PROSITE" id="PS50045"/>
    </source>
</evidence>
<keyword evidence="2" id="KW-0547">Nucleotide-binding</keyword>
<evidence type="ECO:0000256" key="3">
    <source>
        <dbReference type="ARBA" id="ARBA00022840"/>
    </source>
</evidence>
<sequence>MSDELSDPQVVRPILVVDDEQSMREFLTIMLKKKGHDVTVAKRGEEALNLLDEGQRFSLVITDLKMPGIGGLEVLRGVKKIDPACQVVVMTAYATPETAISAIKDGAYDYITKPFKVDEARVVVDRALEKFDLLSENLYLKKTIEERESFGDMIGHSKPMQQVFEMISRVANSQTTILIGGESGTGKELVARAIHQHSQRADKPFLPINCGAIPENLIESELFGHKKGAFTGATTDKKGLFEAADGGTVFLDEIGELPQNTQVKLLRVLQERTIKPVGGNAEISVDCRVVAATNRDLREEIAEGRFREDLYYRLNVIPIDLPPLRARGSDVKLLIEHFVDVYASRMGVEIDGIDSEAMRILLNYNYPGNVRELQNIVERAVTLTRGSMIGVDVLPPHLQEDSFSRVARDLEVPAEGLDLEGMVEELERSLISKALERTSGVKKDAAELLGISFRSLRYRLKKYEMSDES</sequence>
<dbReference type="PROSITE" id="PS50045">
    <property type="entry name" value="SIGMA54_INTERACT_4"/>
    <property type="match status" value="1"/>
</dbReference>
<evidence type="ECO:0000313" key="11">
    <source>
        <dbReference type="Proteomes" id="UP000315995"/>
    </source>
</evidence>
<keyword evidence="3" id="KW-0067">ATP-binding</keyword>
<dbReference type="PROSITE" id="PS00676">
    <property type="entry name" value="SIGMA54_INTERACT_2"/>
    <property type="match status" value="1"/>
</dbReference>
<keyword evidence="11" id="KW-1185">Reference proteome</keyword>
<name>A0A4Y6PNP4_PERCE</name>
<evidence type="ECO:0000259" key="9">
    <source>
        <dbReference type="PROSITE" id="PS50110"/>
    </source>
</evidence>
<evidence type="ECO:0000256" key="6">
    <source>
        <dbReference type="ARBA" id="ARBA00023163"/>
    </source>
</evidence>
<keyword evidence="1 7" id="KW-0597">Phosphoprotein</keyword>
<dbReference type="PANTHER" id="PTHR32071">
    <property type="entry name" value="TRANSCRIPTIONAL REGULATORY PROTEIN"/>
    <property type="match status" value="1"/>
</dbReference>
<dbReference type="GO" id="GO:0005524">
    <property type="term" value="F:ATP binding"/>
    <property type="evidence" value="ECO:0007669"/>
    <property type="project" value="UniProtKB-KW"/>
</dbReference>
<dbReference type="CDD" id="cd00009">
    <property type="entry name" value="AAA"/>
    <property type="match status" value="1"/>
</dbReference>
<reference evidence="10 11" key="1">
    <citation type="submission" date="2019-06" db="EMBL/GenBank/DDBJ databases">
        <title>Persicimonas caeni gen. nov., sp. nov., a predatory bacterium isolated from solar saltern.</title>
        <authorList>
            <person name="Wang S."/>
        </authorList>
    </citation>
    <scope>NUCLEOTIDE SEQUENCE [LARGE SCALE GENOMIC DNA]</scope>
    <source>
        <strain evidence="10 11">YN101</strain>
    </source>
</reference>
<gene>
    <name evidence="10" type="ORF">FIV42_04030</name>
</gene>
<evidence type="ECO:0000256" key="5">
    <source>
        <dbReference type="ARBA" id="ARBA00023125"/>
    </source>
</evidence>
<dbReference type="PROSITE" id="PS00675">
    <property type="entry name" value="SIGMA54_INTERACT_1"/>
    <property type="match status" value="1"/>
</dbReference>
<keyword evidence="5" id="KW-0238">DNA-binding</keyword>
<dbReference type="Pfam" id="PF25601">
    <property type="entry name" value="AAA_lid_14"/>
    <property type="match status" value="1"/>
</dbReference>
<proteinExistence type="predicted"/>
<dbReference type="PROSITE" id="PS00688">
    <property type="entry name" value="SIGMA54_INTERACT_3"/>
    <property type="match status" value="1"/>
</dbReference>
<dbReference type="InterPro" id="IPR058031">
    <property type="entry name" value="AAA_lid_NorR"/>
</dbReference>
<dbReference type="EMBL" id="CP041186">
    <property type="protein sequence ID" value="QDG49936.1"/>
    <property type="molecule type" value="Genomic_DNA"/>
</dbReference>
<protein>
    <submittedName>
        <fullName evidence="10">Sigma-54-dependent Fis family transcriptional regulator</fullName>
    </submittedName>
</protein>
<accession>A0A4Y6PNP4</accession>
<dbReference type="InterPro" id="IPR025943">
    <property type="entry name" value="Sigma_54_int_dom_ATP-bd_2"/>
</dbReference>
<dbReference type="Gene3D" id="3.40.50.300">
    <property type="entry name" value="P-loop containing nucleotide triphosphate hydrolases"/>
    <property type="match status" value="1"/>
</dbReference>
<feature type="domain" description="Sigma-54 factor interaction" evidence="8">
    <location>
        <begin position="153"/>
        <end position="382"/>
    </location>
</feature>
<dbReference type="InterPro" id="IPR009057">
    <property type="entry name" value="Homeodomain-like_sf"/>
</dbReference>
<dbReference type="GO" id="GO:0043565">
    <property type="term" value="F:sequence-specific DNA binding"/>
    <property type="evidence" value="ECO:0007669"/>
    <property type="project" value="InterPro"/>
</dbReference>
<dbReference type="InterPro" id="IPR011006">
    <property type="entry name" value="CheY-like_superfamily"/>
</dbReference>
<keyword evidence="4" id="KW-0805">Transcription regulation</keyword>
<evidence type="ECO:0000256" key="7">
    <source>
        <dbReference type="PROSITE-ProRule" id="PRU00169"/>
    </source>
</evidence>
<evidence type="ECO:0000256" key="4">
    <source>
        <dbReference type="ARBA" id="ARBA00023015"/>
    </source>
</evidence>
<dbReference type="Gene3D" id="1.10.8.60">
    <property type="match status" value="1"/>
</dbReference>
<keyword evidence="6" id="KW-0804">Transcription</keyword>
<dbReference type="SUPFAM" id="SSF52172">
    <property type="entry name" value="CheY-like"/>
    <property type="match status" value="1"/>
</dbReference>
<dbReference type="PRINTS" id="PR01590">
    <property type="entry name" value="HTHFIS"/>
</dbReference>